<dbReference type="Proteomes" id="UP000307173">
    <property type="component" value="Unassembled WGS sequence"/>
</dbReference>
<name>A0A4T0X668_9ASCO</name>
<evidence type="ECO:0000256" key="5">
    <source>
        <dbReference type="ARBA" id="ARBA00023136"/>
    </source>
</evidence>
<feature type="domain" description="DOP1 N-terminal" evidence="7">
    <location>
        <begin position="10"/>
        <end position="319"/>
    </location>
</feature>
<dbReference type="GO" id="GO:0005829">
    <property type="term" value="C:cytosol"/>
    <property type="evidence" value="ECO:0007669"/>
    <property type="project" value="GOC"/>
</dbReference>
<dbReference type="Pfam" id="PF04118">
    <property type="entry name" value="Dopey_N"/>
    <property type="match status" value="1"/>
</dbReference>
<gene>
    <name evidence="10" type="ORF">CANINC_000731</name>
</gene>
<keyword evidence="2" id="KW-0813">Transport</keyword>
<keyword evidence="4" id="KW-0333">Golgi apparatus</keyword>
<dbReference type="InterPro" id="IPR007249">
    <property type="entry name" value="DOP1_N"/>
</dbReference>
<evidence type="ECO:0000259" key="7">
    <source>
        <dbReference type="Pfam" id="PF04118"/>
    </source>
</evidence>
<dbReference type="GO" id="GO:0015031">
    <property type="term" value="P:protein transport"/>
    <property type="evidence" value="ECO:0007669"/>
    <property type="project" value="UniProtKB-KW"/>
</dbReference>
<evidence type="ECO:0000256" key="1">
    <source>
        <dbReference type="ARBA" id="ARBA00004395"/>
    </source>
</evidence>
<protein>
    <submittedName>
        <fullName evidence="10">Uncharacterized protein</fullName>
    </submittedName>
</protein>
<dbReference type="PANTHER" id="PTHR14042:SF24">
    <property type="entry name" value="PROTEIN DOPEY-1 HOMOLOG"/>
    <property type="match status" value="1"/>
</dbReference>
<evidence type="ECO:0000313" key="10">
    <source>
        <dbReference type="EMBL" id="TID30815.1"/>
    </source>
</evidence>
<proteinExistence type="inferred from homology"/>
<comment type="similarity">
    <text evidence="6">Belongs to the DOP1 family.</text>
</comment>
<dbReference type="GO" id="GO:0000139">
    <property type="term" value="C:Golgi membrane"/>
    <property type="evidence" value="ECO:0007669"/>
    <property type="project" value="UniProtKB-SubCell"/>
</dbReference>
<dbReference type="EMBL" id="SELW01000121">
    <property type="protein sequence ID" value="TID30815.1"/>
    <property type="molecule type" value="Genomic_DNA"/>
</dbReference>
<dbReference type="InterPro" id="IPR056458">
    <property type="entry name" value="TPR_DOP1_M"/>
</dbReference>
<accession>A0A4T0X668</accession>
<sequence length="1727" mass="198127">MHRQSTTLSSKEKKYMANVEKALQSFESVDEWADYIAFLAKLQKALQTNPDKETTNWIPFDYQVSITLSKCISPSLPSGVHKKTIETYNTIFDILKVENLSKSITLWLPGILPLMLYASISIKQELLDFYNLYICSIEPVYLRSCFKAILMSVLPALDDTTSEFFDPTLQLIENLKSQLKDVKHFWQCMLLTIITSSDKRVGAMEYLSRKLPTFAIEISEGMTKETIISTLSPDAAACLTPESGLLVKAVYAAMLDQNLFVQRGFFDILLSKLPLNSAVFELLLTSSDKEDLLMCVTSTVLRKDMSLNRRLWNWLLGPESPADSENTTNRLEYFKAHGYEHLLNCLLKLTEIGDENIVSNFVKLCNILVSIMDKWEIGQLILPNLFISILKTSFWIFKNQPNEFENAIKASNKLFDGVETNVIWSNILKLIKSDDIDLVLLILQYYNVEDEEMVVTHIPVILLAALSLFKYELKWCQLIDGLLKLIPQRALLPLDTAPPELLSIDYYTEELSKSIVEKLNAYYAVDLNSLNDPNSESSRPFEARELAALYLGLMTNIILTSYDDQQSTIFMNITRIFDDLNQVIPFAKDKNWDLSSLSRRIESMAIPENDLELSFGLVNIFKYAIKDLSKLKTLKLLKVVIKSIWNCLSTSTEKSQVEVVEKFWSLELIVGPLYIEAALCELLLLMDFEKRLEQFNILWIHLNSDTNESRTILHKPLYIILDEMKNDIYMSPINNWIKSTNSAGSLSKIFRIVTMELFNNEFLGGSYKLTDLNKLDLNQISYDLEIIYNLLKIDEVLNSFKLELCVIDNDKQISFIKERNWDISTYKSFLINILNRFMEIEISEKLSKHDSVYENYLKSVRLSLQLMNLLIDGTELNFNEIFTSLVRNCKANCAKENTDVRTKTLTNSFYLETITKLIKLSIKSGNTTTIFDIKDGETMHSVNLLEFILTGIESCDDPVSYNNWIDLILITGDYYPDLTFQICSGLIDCLCQKLETRFITPMASSKINAADESVCEMILGIEKILVKCHKHLGYILSDTFGFSNISNSNAGKESGFFGSVIQGVFQVETENEKNEGIKLKHYLIKTFRRGIITVYQAWSVIESQNNKLKEFGKLDNTKTLSYCNSKAKFRCKKFIEQTYALEPLETIEAIIENHLSSQMETKFKIFNILDDSNQKIILPYIFDGIISYVNYSSLEENKRSSLISNLNENDLSNFLVEYTTKLKDNDSIDQVWPQIQTFLKDSISNPSYYKYIYPKILRFLCALHNKISSTVFGRQKRISKEISDSFIKLFNAVISIKISPTNNNSLPNAILQKSKERNEQSSESASNNATPTTITLTEKIIFREDVCIALKEVCPYLNDIVGDSDKTSTCFTTLISGLSSFLSKNGSLNFETIPEYIVDLLIRLSEIQPCIEIKSWKGLCHDIISDSGFFSIKPEKVGKWNVLMKNWISDDDSKLGDMINNKLIFSHGTTNTGNLLFNWNDEVDILNGNIPIIKRINYLILINDKDKFINFVGPLIKKIDDFIKAFRQMTKYCLLESWILILCRTIALKFSENHLTDFWTIVNKSMFYVFNETYQKAEESQTVEEDDTNDEKDETFNKVFLEQCKLLDVLVLLSNEDFQMSQWIFISDSMDGIFKSSADESDVGIVEKLSKSQKVLKSISAINTNVVDSDTKKKVPLLKGVSYVDSFKDLKRFFSMLKIKKYENDYEIKDIDYQSIINDLFADIFVV</sequence>
<keyword evidence="5" id="KW-0472">Membrane</keyword>
<keyword evidence="11" id="KW-1185">Reference proteome</keyword>
<dbReference type="GO" id="GO:0005768">
    <property type="term" value="C:endosome"/>
    <property type="evidence" value="ECO:0007669"/>
    <property type="project" value="TreeGrafter"/>
</dbReference>
<evidence type="ECO:0000256" key="2">
    <source>
        <dbReference type="ARBA" id="ARBA00022448"/>
    </source>
</evidence>
<reference evidence="10 11" key="1">
    <citation type="journal article" date="2019" name="Front. Genet.">
        <title>Whole-Genome Sequencing of the Opportunistic Yeast Pathogen Candida inconspicua Uncovers Its Hybrid Origin.</title>
        <authorList>
            <person name="Mixao V."/>
            <person name="Hansen A.P."/>
            <person name="Saus E."/>
            <person name="Boekhout T."/>
            <person name="Lass-Florl C."/>
            <person name="Gabaldon T."/>
        </authorList>
    </citation>
    <scope>NUCLEOTIDE SEQUENCE [LARGE SCALE GENOMIC DNA]</scope>
    <source>
        <strain evidence="10 11">CBS 180</strain>
    </source>
</reference>
<dbReference type="Pfam" id="PF24597">
    <property type="entry name" value="TPR_DOP1_M"/>
    <property type="match status" value="1"/>
</dbReference>
<evidence type="ECO:0000259" key="9">
    <source>
        <dbReference type="Pfam" id="PF24598"/>
    </source>
</evidence>
<comment type="subcellular location">
    <subcellularLocation>
        <location evidence="1">Golgi apparatus membrane</location>
        <topology evidence="1">Peripheral membrane protein</topology>
    </subcellularLocation>
</comment>
<dbReference type="Pfam" id="PF24598">
    <property type="entry name" value="DOP1_C"/>
    <property type="match status" value="1"/>
</dbReference>
<dbReference type="GO" id="GO:0006895">
    <property type="term" value="P:Golgi to endosome transport"/>
    <property type="evidence" value="ECO:0007669"/>
    <property type="project" value="InterPro"/>
</dbReference>
<feature type="domain" description="DOP1-like middle TPR" evidence="8">
    <location>
        <begin position="333"/>
        <end position="523"/>
    </location>
</feature>
<evidence type="ECO:0000256" key="6">
    <source>
        <dbReference type="ARBA" id="ARBA00046326"/>
    </source>
</evidence>
<dbReference type="InterPro" id="IPR040314">
    <property type="entry name" value="DOP1"/>
</dbReference>
<keyword evidence="3" id="KW-0653">Protein transport</keyword>
<dbReference type="STRING" id="52247.A0A4T0X668"/>
<dbReference type="GO" id="GO:0005802">
    <property type="term" value="C:trans-Golgi network"/>
    <property type="evidence" value="ECO:0007669"/>
    <property type="project" value="TreeGrafter"/>
</dbReference>
<dbReference type="InterPro" id="IPR056457">
    <property type="entry name" value="DOP1_C"/>
</dbReference>
<evidence type="ECO:0000313" key="11">
    <source>
        <dbReference type="Proteomes" id="UP000307173"/>
    </source>
</evidence>
<evidence type="ECO:0000259" key="8">
    <source>
        <dbReference type="Pfam" id="PF24597"/>
    </source>
</evidence>
<organism evidence="10 11">
    <name type="scientific">Pichia inconspicua</name>
    <dbReference type="NCBI Taxonomy" id="52247"/>
    <lineage>
        <taxon>Eukaryota</taxon>
        <taxon>Fungi</taxon>
        <taxon>Dikarya</taxon>
        <taxon>Ascomycota</taxon>
        <taxon>Saccharomycotina</taxon>
        <taxon>Pichiomycetes</taxon>
        <taxon>Pichiales</taxon>
        <taxon>Pichiaceae</taxon>
        <taxon>Pichia</taxon>
    </lineage>
</organism>
<dbReference type="PANTHER" id="PTHR14042">
    <property type="entry name" value="DOPEY-RELATED"/>
    <property type="match status" value="1"/>
</dbReference>
<evidence type="ECO:0000256" key="4">
    <source>
        <dbReference type="ARBA" id="ARBA00023034"/>
    </source>
</evidence>
<dbReference type="OrthoDB" id="297643at2759"/>
<evidence type="ECO:0000256" key="3">
    <source>
        <dbReference type="ARBA" id="ARBA00022927"/>
    </source>
</evidence>
<comment type="caution">
    <text evidence="10">The sequence shown here is derived from an EMBL/GenBank/DDBJ whole genome shotgun (WGS) entry which is preliminary data.</text>
</comment>
<feature type="domain" description="DOP1-like C-terminal" evidence="9">
    <location>
        <begin position="1214"/>
        <end position="1706"/>
    </location>
</feature>